<dbReference type="PANTHER" id="PTHR43792">
    <property type="entry name" value="GNAT FAMILY, PUTATIVE (AFU_ORTHOLOGUE AFUA_3G00765)-RELATED-RELATED"/>
    <property type="match status" value="1"/>
</dbReference>
<dbReference type="AlphaFoldDB" id="A0A545UWU2"/>
<keyword evidence="3" id="KW-1185">Reference proteome</keyword>
<dbReference type="InterPro" id="IPR051531">
    <property type="entry name" value="N-acetyltransferase"/>
</dbReference>
<keyword evidence="2" id="KW-0808">Transferase</keyword>
<evidence type="ECO:0000259" key="1">
    <source>
        <dbReference type="Pfam" id="PF13302"/>
    </source>
</evidence>
<accession>A0A545UWU2</accession>
<organism evidence="2 3">
    <name type="scientific">Cordyceps javanica</name>
    <dbReference type="NCBI Taxonomy" id="43265"/>
    <lineage>
        <taxon>Eukaryota</taxon>
        <taxon>Fungi</taxon>
        <taxon>Dikarya</taxon>
        <taxon>Ascomycota</taxon>
        <taxon>Pezizomycotina</taxon>
        <taxon>Sordariomycetes</taxon>
        <taxon>Hypocreomycetidae</taxon>
        <taxon>Hypocreales</taxon>
        <taxon>Cordycipitaceae</taxon>
        <taxon>Cordyceps</taxon>
    </lineage>
</organism>
<dbReference type="InterPro" id="IPR016181">
    <property type="entry name" value="Acyl_CoA_acyltransferase"/>
</dbReference>
<proteinExistence type="predicted"/>
<comment type="caution">
    <text evidence="2">The sequence shown here is derived from an EMBL/GenBank/DDBJ whole genome shotgun (WGS) entry which is preliminary data.</text>
</comment>
<evidence type="ECO:0000313" key="3">
    <source>
        <dbReference type="Proteomes" id="UP000315783"/>
    </source>
</evidence>
<dbReference type="Proteomes" id="UP000315783">
    <property type="component" value="Unassembled WGS sequence"/>
</dbReference>
<dbReference type="InterPro" id="IPR000182">
    <property type="entry name" value="GNAT_dom"/>
</dbReference>
<feature type="domain" description="N-acetyltransferase" evidence="1">
    <location>
        <begin position="111"/>
        <end position="295"/>
    </location>
</feature>
<dbReference type="EMBL" id="SPUK01000011">
    <property type="protein sequence ID" value="TQV93926.1"/>
    <property type="molecule type" value="Genomic_DNA"/>
</dbReference>
<dbReference type="Gene3D" id="3.40.630.30">
    <property type="match status" value="1"/>
</dbReference>
<dbReference type="Pfam" id="PF13302">
    <property type="entry name" value="Acetyltransf_3"/>
    <property type="match status" value="1"/>
</dbReference>
<name>A0A545UWU2_9HYPO</name>
<evidence type="ECO:0000313" key="2">
    <source>
        <dbReference type="EMBL" id="TQV93926.1"/>
    </source>
</evidence>
<dbReference type="PANTHER" id="PTHR43792:SF1">
    <property type="entry name" value="N-ACETYLTRANSFERASE DOMAIN-CONTAINING PROTEIN"/>
    <property type="match status" value="1"/>
</dbReference>
<reference evidence="2 3" key="1">
    <citation type="journal article" date="2019" name="Appl. Microbiol. Biotechnol.">
        <title>Genome sequence of Isaria javanica and comparative genome analysis insights into family S53 peptidase evolution in fungal entomopathogens.</title>
        <authorList>
            <person name="Lin R."/>
            <person name="Zhang X."/>
            <person name="Xin B."/>
            <person name="Zou M."/>
            <person name="Gao Y."/>
            <person name="Qin F."/>
            <person name="Hu Q."/>
            <person name="Xie B."/>
            <person name="Cheng X."/>
        </authorList>
    </citation>
    <scope>NUCLEOTIDE SEQUENCE [LARGE SCALE GENOMIC DNA]</scope>
    <source>
        <strain evidence="2 3">IJ1G</strain>
    </source>
</reference>
<protein>
    <submittedName>
        <fullName evidence="2">Acyl-CoA N-acyltransferase</fullName>
    </submittedName>
</protein>
<dbReference type="GO" id="GO:0016747">
    <property type="term" value="F:acyltransferase activity, transferring groups other than amino-acyl groups"/>
    <property type="evidence" value="ECO:0007669"/>
    <property type="project" value="InterPro"/>
</dbReference>
<keyword evidence="2" id="KW-0012">Acyltransferase</keyword>
<sequence length="326" mass="37246">MHIAFAFEKPTLDLPTAGCLCEVDKTPLRWIKEEKSLDSCAKKEFKYYEINVGSLDSPVCANSYRALQTPRQECEPCGLVKPRESHINRLQIIDLSLQKMDFMHSDISTARLLLRPVKPIEEDPIALERFNTLWSSEQATRWRSGQRGPCKTLEESKAWMEGIIPIPMPTNRIRVSYFVLYIHGDEGLIHPTKMDETHWRMAGVVTLLATNFTLEGEVDNCERGFDEPCKAVELGYLFMPEVWGKGFATESVRAVLDVYRQDIETTNSLFPHEIQANAHDKNAASRRVLEKTGFKEVGRFESETYLPLAGSVQNSTIVHFRWSNDC</sequence>
<dbReference type="SUPFAM" id="SSF55729">
    <property type="entry name" value="Acyl-CoA N-acyltransferases (Nat)"/>
    <property type="match status" value="1"/>
</dbReference>
<gene>
    <name evidence="2" type="ORF">IF1G_07658</name>
</gene>